<dbReference type="InterPro" id="IPR014543">
    <property type="entry name" value="UCP028291"/>
</dbReference>
<name>A0A7T4EES5_9CORY</name>
<dbReference type="AlphaFoldDB" id="A0A7T4EES5"/>
<gene>
    <name evidence="1" type="ORF">I6I10_11455</name>
    <name evidence="2" type="ORF">I6J21_04665</name>
</gene>
<dbReference type="EMBL" id="CP066007">
    <property type="protein sequence ID" value="QQB46054.1"/>
    <property type="molecule type" value="Genomic_DNA"/>
</dbReference>
<proteinExistence type="predicted"/>
<evidence type="ECO:0000313" key="1">
    <source>
        <dbReference type="EMBL" id="QQB46054.1"/>
    </source>
</evidence>
<sequence>MVSIAHVASARAERYGKQLASHFSHKIEAKWDEENKMGYVIFALAEPENQEDVVRCDMDAREDKLTLTLTGPAPGIGRIEGVVARHLVRFGKQGELEVTFIRDNGETSTFVYEDGMTGPGK</sequence>
<dbReference type="RefSeq" id="WP_005391905.1">
    <property type="nucleotide sequence ID" value="NZ_CP066007.1"/>
</dbReference>
<dbReference type="OrthoDB" id="9806511at2"/>
<dbReference type="Proteomes" id="UP000596145">
    <property type="component" value="Chromosome"/>
</dbReference>
<dbReference type="Proteomes" id="UP000617681">
    <property type="component" value="Chromosome"/>
</dbReference>
<reference evidence="1 3" key="1">
    <citation type="submission" date="2020-12" db="EMBL/GenBank/DDBJ databases">
        <title>FDA dAtabase for Regulatory Grade micrObial Sequences (FDA-ARGOS): Supporting development and validation of Infectious Disease Dx tests.</title>
        <authorList>
            <person name="Sproer C."/>
            <person name="Gronow S."/>
            <person name="Severitt S."/>
            <person name="Schroder I."/>
            <person name="Tallon L."/>
            <person name="Sadzewicz L."/>
            <person name="Zhao X."/>
            <person name="Boylan J."/>
            <person name="Ott S."/>
            <person name="Bowen H."/>
            <person name="Vavikolanu K."/>
            <person name="Mehta A."/>
            <person name="Aluvathingal J."/>
            <person name="Nadendla S."/>
            <person name="Lowell S."/>
            <person name="Myers T."/>
            <person name="Yan Y."/>
            <person name="Sichtig H."/>
        </authorList>
    </citation>
    <scope>NUCLEOTIDE SEQUENCE [LARGE SCALE GENOMIC DNA]</scope>
    <source>
        <strain evidence="1 3">FDAARGOS_1053</strain>
        <strain evidence="2">FDAARGOS_1191</strain>
    </source>
</reference>
<accession>A0A7T4EES5</accession>
<dbReference type="Gene3D" id="3.30.310.50">
    <property type="entry name" value="Alpha-D-phosphohexomutase, C-terminal domain"/>
    <property type="match status" value="1"/>
</dbReference>
<dbReference type="Pfam" id="PF09981">
    <property type="entry name" value="DUF2218"/>
    <property type="match status" value="1"/>
</dbReference>
<evidence type="ECO:0000313" key="2">
    <source>
        <dbReference type="EMBL" id="QRP71434.1"/>
    </source>
</evidence>
<dbReference type="EMBL" id="CP069534">
    <property type="protein sequence ID" value="QRP71434.1"/>
    <property type="molecule type" value="Genomic_DNA"/>
</dbReference>
<organism evidence="1 3">
    <name type="scientific">Corynebacterium glucuronolyticum</name>
    <dbReference type="NCBI Taxonomy" id="39791"/>
    <lineage>
        <taxon>Bacteria</taxon>
        <taxon>Bacillati</taxon>
        <taxon>Actinomycetota</taxon>
        <taxon>Actinomycetes</taxon>
        <taxon>Mycobacteriales</taxon>
        <taxon>Corynebacteriaceae</taxon>
        <taxon>Corynebacterium</taxon>
    </lineage>
</organism>
<dbReference type="GeneID" id="92759690"/>
<evidence type="ECO:0000313" key="3">
    <source>
        <dbReference type="Proteomes" id="UP000596145"/>
    </source>
</evidence>
<protein>
    <submittedName>
        <fullName evidence="1">DUF2218 domain-containing protein</fullName>
    </submittedName>
</protein>